<reference evidence="3" key="1">
    <citation type="submission" date="2021-02" db="EMBL/GenBank/DDBJ databases">
        <title>Natrosporangium hydrolyticum gen. nov., sp. nov, a haloalkaliphilic actinobacterium from a soda solonchak soil.</title>
        <authorList>
            <person name="Sorokin D.Y."/>
            <person name="Khijniak T.V."/>
            <person name="Zakharycheva A.P."/>
            <person name="Boueva O.V."/>
            <person name="Ariskina E.V."/>
            <person name="Hahnke R.L."/>
            <person name="Bunk B."/>
            <person name="Sproer C."/>
            <person name="Schumann P."/>
            <person name="Evtushenko L.I."/>
            <person name="Kublanov I.V."/>
        </authorList>
    </citation>
    <scope>NUCLEOTIDE SEQUENCE</scope>
    <source>
        <strain evidence="3">DSM 106523</strain>
    </source>
</reference>
<feature type="region of interest" description="Disordered" evidence="1">
    <location>
        <begin position="194"/>
        <end position="218"/>
    </location>
</feature>
<feature type="signal peptide" evidence="2">
    <location>
        <begin position="1"/>
        <end position="25"/>
    </location>
</feature>
<evidence type="ECO:0000313" key="3">
    <source>
        <dbReference type="EMBL" id="QSB13039.1"/>
    </source>
</evidence>
<protein>
    <recommendedName>
        <fullName evidence="5">Lipoprotein</fullName>
    </recommendedName>
</protein>
<evidence type="ECO:0000313" key="4">
    <source>
        <dbReference type="Proteomes" id="UP000662857"/>
    </source>
</evidence>
<accession>A0A895YCI0</accession>
<organism evidence="3 4">
    <name type="scientific">Natronosporangium hydrolyticum</name>
    <dbReference type="NCBI Taxonomy" id="2811111"/>
    <lineage>
        <taxon>Bacteria</taxon>
        <taxon>Bacillati</taxon>
        <taxon>Actinomycetota</taxon>
        <taxon>Actinomycetes</taxon>
        <taxon>Micromonosporales</taxon>
        <taxon>Micromonosporaceae</taxon>
        <taxon>Natronosporangium</taxon>
    </lineage>
</organism>
<gene>
    <name evidence="3" type="ORF">JQS43_15430</name>
</gene>
<dbReference type="PROSITE" id="PS51257">
    <property type="entry name" value="PROKAR_LIPOPROTEIN"/>
    <property type="match status" value="1"/>
</dbReference>
<evidence type="ECO:0008006" key="5">
    <source>
        <dbReference type="Google" id="ProtNLM"/>
    </source>
</evidence>
<dbReference type="KEGG" id="nhy:JQS43_15430"/>
<keyword evidence="4" id="KW-1185">Reference proteome</keyword>
<feature type="region of interest" description="Disordered" evidence="1">
    <location>
        <begin position="25"/>
        <end position="46"/>
    </location>
</feature>
<sequence>MTAKAAGRRFVAVLGAMALLGAACGQEESDLPDPPSDDRPELSQPVAPELTDEEQAAVDEVTALVDEFLALYQEILIEGEPAVNSRHSELPELGGLLLTGTWDEIDDNARNELRGDGAVTWEMAKVVEVDLDRFANVGGEDQNVPLVNLQYCVDATDWRIIDGSGEPVSSDESATVFHSGVKELIAAEATFYDPSSVEPRDNPQWRLREWEPIGGEPC</sequence>
<feature type="chain" id="PRO_5034296696" description="Lipoprotein" evidence="2">
    <location>
        <begin position="26"/>
        <end position="218"/>
    </location>
</feature>
<feature type="compositionally biased region" description="Basic and acidic residues" evidence="1">
    <location>
        <begin position="198"/>
        <end position="211"/>
    </location>
</feature>
<dbReference type="EMBL" id="CP070499">
    <property type="protein sequence ID" value="QSB13039.1"/>
    <property type="molecule type" value="Genomic_DNA"/>
</dbReference>
<evidence type="ECO:0000256" key="2">
    <source>
        <dbReference type="SAM" id="SignalP"/>
    </source>
</evidence>
<dbReference type="AlphaFoldDB" id="A0A895YCI0"/>
<evidence type="ECO:0000256" key="1">
    <source>
        <dbReference type="SAM" id="MobiDB-lite"/>
    </source>
</evidence>
<keyword evidence="2" id="KW-0732">Signal</keyword>
<proteinExistence type="predicted"/>
<dbReference type="RefSeq" id="WP_239675100.1">
    <property type="nucleotide sequence ID" value="NZ_CP070499.1"/>
</dbReference>
<name>A0A895YCI0_9ACTN</name>
<dbReference type="Proteomes" id="UP000662857">
    <property type="component" value="Chromosome"/>
</dbReference>